<proteinExistence type="predicted"/>
<organism evidence="1 2">
    <name type="scientific">Vitrella brassicaformis (strain CCMP3155)</name>
    <dbReference type="NCBI Taxonomy" id="1169540"/>
    <lineage>
        <taxon>Eukaryota</taxon>
        <taxon>Sar</taxon>
        <taxon>Alveolata</taxon>
        <taxon>Colpodellida</taxon>
        <taxon>Vitrellaceae</taxon>
        <taxon>Vitrella</taxon>
    </lineage>
</organism>
<evidence type="ECO:0000313" key="1">
    <source>
        <dbReference type="EMBL" id="CEM27759.1"/>
    </source>
</evidence>
<gene>
    <name evidence="1" type="ORF">Vbra_17562</name>
</gene>
<dbReference type="AlphaFoldDB" id="A0A0G4GF06"/>
<dbReference type="InParanoid" id="A0A0G4GF06"/>
<dbReference type="VEuPathDB" id="CryptoDB:Vbra_17562"/>
<name>A0A0G4GF06_VITBC</name>
<evidence type="ECO:0000313" key="2">
    <source>
        <dbReference type="Proteomes" id="UP000041254"/>
    </source>
</evidence>
<protein>
    <submittedName>
        <fullName evidence="1">Uncharacterized protein</fullName>
    </submittedName>
</protein>
<keyword evidence="2" id="KW-1185">Reference proteome</keyword>
<reference evidence="1 2" key="1">
    <citation type="submission" date="2014-11" db="EMBL/GenBank/DDBJ databases">
        <authorList>
            <person name="Zhu J."/>
            <person name="Qi W."/>
            <person name="Song R."/>
        </authorList>
    </citation>
    <scope>NUCLEOTIDE SEQUENCE [LARGE SCALE GENOMIC DNA]</scope>
</reference>
<accession>A0A0G4GF06</accession>
<sequence>MDIARGVRGGYLDGLLTRSPHTPLEGCAAVTTGEEVDGHVCQFHLLTAFDDPFVASVEFRVRPDDRQNVIVFVATTEQPVGSPNDPLPARHQRTAALARRSLGPVAPVLLDGQAP</sequence>
<dbReference type="Proteomes" id="UP000041254">
    <property type="component" value="Unassembled WGS sequence"/>
</dbReference>
<dbReference type="PhylomeDB" id="A0A0G4GF06"/>
<dbReference type="EMBL" id="CDMY01000641">
    <property type="protein sequence ID" value="CEM27759.1"/>
    <property type="molecule type" value="Genomic_DNA"/>
</dbReference>